<evidence type="ECO:0000256" key="3">
    <source>
        <dbReference type="ARBA" id="ARBA00012756"/>
    </source>
</evidence>
<dbReference type="Pfam" id="PF01301">
    <property type="entry name" value="Glyco_hydro_35"/>
    <property type="match status" value="1"/>
</dbReference>
<dbReference type="InterPro" id="IPR008979">
    <property type="entry name" value="Galactose-bd-like_sf"/>
</dbReference>
<protein>
    <recommendedName>
        <fullName evidence="3">beta-galactosidase</fullName>
        <ecNumber evidence="3">3.2.1.23</ecNumber>
    </recommendedName>
</protein>
<dbReference type="SUPFAM" id="SSF49785">
    <property type="entry name" value="Galactose-binding domain-like"/>
    <property type="match status" value="2"/>
</dbReference>
<dbReference type="FunFam" id="2.102.20.10:FF:000001">
    <property type="entry name" value="Beta-galactosidase A"/>
    <property type="match status" value="1"/>
</dbReference>
<dbReference type="OrthoDB" id="1657402at2759"/>
<dbReference type="SUPFAM" id="SSF51445">
    <property type="entry name" value="(Trans)glycosidases"/>
    <property type="match status" value="1"/>
</dbReference>
<dbReference type="GO" id="GO:0004565">
    <property type="term" value="F:beta-galactosidase activity"/>
    <property type="evidence" value="ECO:0007669"/>
    <property type="project" value="UniProtKB-EC"/>
</dbReference>
<dbReference type="Gene3D" id="2.60.390.10">
    <property type="entry name" value="Beta-galactosidase, domain 3"/>
    <property type="match status" value="1"/>
</dbReference>
<gene>
    <name evidence="10" type="ORF">DM02DRAFT_723775</name>
</gene>
<dbReference type="SUPFAM" id="SSF51011">
    <property type="entry name" value="Glycosyl hydrolase domain"/>
    <property type="match status" value="1"/>
</dbReference>
<dbReference type="InterPro" id="IPR001944">
    <property type="entry name" value="Glycoside_Hdrlase_35"/>
</dbReference>
<comment type="catalytic activity">
    <reaction evidence="1">
        <text>Hydrolysis of terminal non-reducing beta-D-galactose residues in beta-D-galactosides.</text>
        <dbReference type="EC" id="3.2.1.23"/>
    </reaction>
</comment>
<dbReference type="SMART" id="SM01029">
    <property type="entry name" value="BetaGal_dom2"/>
    <property type="match status" value="1"/>
</dbReference>
<evidence type="ECO:0000259" key="9">
    <source>
        <dbReference type="SMART" id="SM01029"/>
    </source>
</evidence>
<evidence type="ECO:0000256" key="7">
    <source>
        <dbReference type="ARBA" id="ARBA00023295"/>
    </source>
</evidence>
<evidence type="ECO:0000256" key="5">
    <source>
        <dbReference type="ARBA" id="ARBA00022801"/>
    </source>
</evidence>
<dbReference type="InterPro" id="IPR037110">
    <property type="entry name" value="Betagal_dom2_sf"/>
</dbReference>
<keyword evidence="7" id="KW-0326">Glycosidase</keyword>
<feature type="domain" description="Beta-galactosidase" evidence="9">
    <location>
        <begin position="419"/>
        <end position="599"/>
    </location>
</feature>
<comment type="similarity">
    <text evidence="2 8">Belongs to the glycosyl hydrolase 35 family.</text>
</comment>
<dbReference type="PANTHER" id="PTHR23421">
    <property type="entry name" value="BETA-GALACTOSIDASE RELATED"/>
    <property type="match status" value="1"/>
</dbReference>
<dbReference type="InterPro" id="IPR018954">
    <property type="entry name" value="Betagal_dom2"/>
</dbReference>
<reference evidence="10 11" key="1">
    <citation type="journal article" date="2018" name="Sci. Rep.">
        <title>Comparative genomics provides insights into the lifestyle and reveals functional heterogeneity of dark septate endophytic fungi.</title>
        <authorList>
            <person name="Knapp D.G."/>
            <person name="Nemeth J.B."/>
            <person name="Barry K."/>
            <person name="Hainaut M."/>
            <person name="Henrissat B."/>
            <person name="Johnson J."/>
            <person name="Kuo A."/>
            <person name="Lim J.H.P."/>
            <person name="Lipzen A."/>
            <person name="Nolan M."/>
            <person name="Ohm R.A."/>
            <person name="Tamas L."/>
            <person name="Grigoriev I.V."/>
            <person name="Spatafora J.W."/>
            <person name="Nagy L.G."/>
            <person name="Kovacs G.M."/>
        </authorList>
    </citation>
    <scope>NUCLEOTIDE SEQUENCE [LARGE SCALE GENOMIC DNA]</scope>
    <source>
        <strain evidence="10 11">DSE2036</strain>
    </source>
</reference>
<dbReference type="Pfam" id="PF13363">
    <property type="entry name" value="BetaGal_dom3"/>
    <property type="match status" value="1"/>
</dbReference>
<organism evidence="10 11">
    <name type="scientific">Periconia macrospinosa</name>
    <dbReference type="NCBI Taxonomy" id="97972"/>
    <lineage>
        <taxon>Eukaryota</taxon>
        <taxon>Fungi</taxon>
        <taxon>Dikarya</taxon>
        <taxon>Ascomycota</taxon>
        <taxon>Pezizomycotina</taxon>
        <taxon>Dothideomycetes</taxon>
        <taxon>Pleosporomycetidae</taxon>
        <taxon>Pleosporales</taxon>
        <taxon>Massarineae</taxon>
        <taxon>Periconiaceae</taxon>
        <taxon>Periconia</taxon>
    </lineage>
</organism>
<dbReference type="InterPro" id="IPR017853">
    <property type="entry name" value="GH"/>
</dbReference>
<dbReference type="Pfam" id="PF10435">
    <property type="entry name" value="BetaGal_dom2"/>
    <property type="match status" value="1"/>
</dbReference>
<dbReference type="GO" id="GO:0005975">
    <property type="term" value="P:carbohydrate metabolic process"/>
    <property type="evidence" value="ECO:0007669"/>
    <property type="project" value="InterPro"/>
</dbReference>
<sequence length="1024" mass="112633">MFFLIYGLQRSVAIRSPYHPISIEFPARPSKGQTNGAVNQWPLHDNGLNKVVQWDHYSFKINGERLFVFSGELHYWRIPVPEVWEDLLSKIKAAGFTSFAFYGNWGWHSANNKTLDFETGAHKFERLLEIAKRVGLYVIVRPGPYVNAEANAGGFPLWATTGAYGKLRDDDPRYTTAWTPYFSKFSEITSKHLITNGGNAFVYQIENEYGEQWNRTAGATANDRIPNGYAGRYMQALEDSAIENGIDIPLIHNDPNMNTKSWSEDFAPNATGNVNVAGLDSYPSCWSCNLNECTGTNGKYVAYQTINYYDHFIETSNTQPRFMPEFQGGSYNPWGGPEGGCPGDIGADFANLFYRNLISQRVTAVSLYMMYGGTNWGAFASPVVATSYDYSSPISESRKIDSKYYETKNLAMFTRVAKDLTVTNRLGNSTSYTTNSAVTATELRNPDTNAAFYVVIHEQSSSSTVESFRLHVSTSAGNLTVPQHARSIVLNGHQSKVLVTDFSIGDHILTYSTAEVLTYAVVDGAPVIVLWTGAGEAAEFHVKGASRGTVQSASRSNATLYAEFNGTTASIEAVNGYCVIIFDNDVKVVIADKPTGYLFWAPNLDASPFAPVDKSILVYGPYLVRSTSIDGATLSLKGDLNRNTIVDVFAPHNVTSLTWNGRSVNASRTSYGSLRATVSALNSTLTLPSLSTWRVHDGLPERFLNYTDTGIAWVEANHTTTPNPTKPGSLPVLYVDDYGFHNSFHLFRGYFWGNTASAVRLSVQGGMAFGWSAWINGHFLGSYLGNSSVGVANLTLPLSAEVLVANDTNVLLIAQDNTGHDLRAAALDPRGILSARLEGSNDPSFTKWKIAGEANGERTQLDPVRGPLSEGGLSAERLGWHLPGFDDSSWSTSSPSTGFTGAGIQFYRTTFSLDVPKGVDASFAFLLDAPKTKSIRVLLWVNGYQYARFNPFVGNERRFPVPPGVLNYSGENTVGLSVWAQEEDSAAQVEIRMETEYVVESSWSSRFDAEELRPGWSKERLQYA</sequence>
<evidence type="ECO:0000256" key="8">
    <source>
        <dbReference type="RuleBase" id="RU003679"/>
    </source>
</evidence>
<dbReference type="Gene3D" id="2.60.120.260">
    <property type="entry name" value="Galactose-binding domain-like"/>
    <property type="match status" value="2"/>
</dbReference>
<proteinExistence type="inferred from homology"/>
<dbReference type="FunFam" id="3.20.20.80:FF:000040">
    <property type="entry name" value="Beta-galactosidase A"/>
    <property type="match status" value="1"/>
</dbReference>
<dbReference type="InterPro" id="IPR025300">
    <property type="entry name" value="BetaGal_jelly_roll_dom"/>
</dbReference>
<dbReference type="InterPro" id="IPR036833">
    <property type="entry name" value="BetaGal_dom3_sf"/>
</dbReference>
<accession>A0A2V1E9L3</accession>
<keyword evidence="4" id="KW-0732">Signal</keyword>
<dbReference type="EC" id="3.2.1.23" evidence="3"/>
<evidence type="ECO:0000313" key="10">
    <source>
        <dbReference type="EMBL" id="PVI07217.1"/>
    </source>
</evidence>
<dbReference type="Gene3D" id="2.102.20.10">
    <property type="entry name" value="Beta-galactosidase, domain 2"/>
    <property type="match status" value="1"/>
</dbReference>
<keyword evidence="6" id="KW-0325">Glycoprotein</keyword>
<dbReference type="AlphaFoldDB" id="A0A2V1E9L3"/>
<evidence type="ECO:0000256" key="4">
    <source>
        <dbReference type="ARBA" id="ARBA00022729"/>
    </source>
</evidence>
<evidence type="ECO:0000256" key="2">
    <source>
        <dbReference type="ARBA" id="ARBA00009809"/>
    </source>
</evidence>
<dbReference type="Pfam" id="PF13364">
    <property type="entry name" value="BetaGal_ABD2"/>
    <property type="match status" value="2"/>
</dbReference>
<evidence type="ECO:0000256" key="6">
    <source>
        <dbReference type="ARBA" id="ARBA00023180"/>
    </source>
</evidence>
<keyword evidence="11" id="KW-1185">Reference proteome</keyword>
<dbReference type="Gene3D" id="3.20.20.80">
    <property type="entry name" value="Glycosidases"/>
    <property type="match status" value="1"/>
</dbReference>
<evidence type="ECO:0000313" key="11">
    <source>
        <dbReference type="Proteomes" id="UP000244855"/>
    </source>
</evidence>
<dbReference type="EMBL" id="KZ805305">
    <property type="protein sequence ID" value="PVI07217.1"/>
    <property type="molecule type" value="Genomic_DNA"/>
</dbReference>
<dbReference type="InterPro" id="IPR025972">
    <property type="entry name" value="BetaGal_dom3"/>
</dbReference>
<dbReference type="STRING" id="97972.A0A2V1E9L3"/>
<evidence type="ECO:0000256" key="1">
    <source>
        <dbReference type="ARBA" id="ARBA00001412"/>
    </source>
</evidence>
<keyword evidence="5 10" id="KW-0378">Hydrolase</keyword>
<dbReference type="PRINTS" id="PR00742">
    <property type="entry name" value="GLHYDRLASE35"/>
</dbReference>
<name>A0A2V1E9L3_9PLEO</name>
<dbReference type="SUPFAM" id="SSF117100">
    <property type="entry name" value="Beta-galactosidase LacA, domain 3"/>
    <property type="match status" value="1"/>
</dbReference>
<dbReference type="InterPro" id="IPR031330">
    <property type="entry name" value="Gly_Hdrlase_35_cat"/>
</dbReference>
<dbReference type="Proteomes" id="UP000244855">
    <property type="component" value="Unassembled WGS sequence"/>
</dbReference>